<proteinExistence type="predicted"/>
<dbReference type="Pfam" id="PF11190">
    <property type="entry name" value="DUF2976"/>
    <property type="match status" value="1"/>
</dbReference>
<reference evidence="3 4" key="1">
    <citation type="submission" date="2016-02" db="EMBL/GenBank/DDBJ databases">
        <title>Draft genome sequence of Hydrogenophaga sp. LPB0072.</title>
        <authorList>
            <person name="Shin S.-K."/>
            <person name="Yi H."/>
        </authorList>
    </citation>
    <scope>NUCLEOTIDE SEQUENCE [LARGE SCALE GENOMIC DNA]</scope>
    <source>
        <strain evidence="3 4">LPB0072</strain>
    </source>
</reference>
<comment type="caution">
    <text evidence="3">The sequence shown here is derived from an EMBL/GenBank/DDBJ whole genome shotgun (WGS) entry which is preliminary data.</text>
</comment>
<dbReference type="Proteomes" id="UP000185657">
    <property type="component" value="Unassembled WGS sequence"/>
</dbReference>
<sequence length="133" mass="14289">MKPSPFLNTLRAARSKISYWALVPAVALMCSPAFAALPTMPTPGTDMNGNAVVAGDWLGSMSAWFKAGLVIFGLIILGFMFMKVVGGAVTKWGEYTKGRADIGDLKEYMIMAIVIVGFAILMITYAFQVIGQT</sequence>
<keyword evidence="4" id="KW-1185">Reference proteome</keyword>
<accession>A0ABX2U6E1</accession>
<gene>
    <name evidence="3" type="ORF">LPB72_10280</name>
</gene>
<feature type="chain" id="PRO_5046364910" description="Integrating conjugative element membrane protein" evidence="2">
    <location>
        <begin position="36"/>
        <end position="133"/>
    </location>
</feature>
<dbReference type="RefSeq" id="WP_082876892.1">
    <property type="nucleotide sequence ID" value="NZ_CP017476.1"/>
</dbReference>
<keyword evidence="1" id="KW-0812">Transmembrane</keyword>
<feature type="transmembrane region" description="Helical" evidence="1">
    <location>
        <begin position="67"/>
        <end position="89"/>
    </location>
</feature>
<evidence type="ECO:0000313" key="3">
    <source>
        <dbReference type="EMBL" id="OAD41697.1"/>
    </source>
</evidence>
<dbReference type="InterPro" id="IPR021356">
    <property type="entry name" value="Integr_conj_element_PFL4702"/>
</dbReference>
<feature type="transmembrane region" description="Helical" evidence="1">
    <location>
        <begin position="110"/>
        <end position="130"/>
    </location>
</feature>
<evidence type="ECO:0000313" key="4">
    <source>
        <dbReference type="Proteomes" id="UP000185657"/>
    </source>
</evidence>
<evidence type="ECO:0000256" key="2">
    <source>
        <dbReference type="SAM" id="SignalP"/>
    </source>
</evidence>
<evidence type="ECO:0008006" key="5">
    <source>
        <dbReference type="Google" id="ProtNLM"/>
    </source>
</evidence>
<keyword evidence="2" id="KW-0732">Signal</keyword>
<evidence type="ECO:0000256" key="1">
    <source>
        <dbReference type="SAM" id="Phobius"/>
    </source>
</evidence>
<organism evidence="3 4">
    <name type="scientific">Hydrogenophaga crassostreae</name>
    <dbReference type="NCBI Taxonomy" id="1763535"/>
    <lineage>
        <taxon>Bacteria</taxon>
        <taxon>Pseudomonadati</taxon>
        <taxon>Pseudomonadota</taxon>
        <taxon>Betaproteobacteria</taxon>
        <taxon>Burkholderiales</taxon>
        <taxon>Comamonadaceae</taxon>
        <taxon>Hydrogenophaga</taxon>
    </lineage>
</organism>
<feature type="signal peptide" evidence="2">
    <location>
        <begin position="1"/>
        <end position="35"/>
    </location>
</feature>
<dbReference type="EMBL" id="LVWD01000013">
    <property type="protein sequence ID" value="OAD41697.1"/>
    <property type="molecule type" value="Genomic_DNA"/>
</dbReference>
<name>A0ABX2U6E1_9BURK</name>
<protein>
    <recommendedName>
        <fullName evidence="5">Integrating conjugative element membrane protein</fullName>
    </recommendedName>
</protein>
<keyword evidence="1" id="KW-1133">Transmembrane helix</keyword>
<keyword evidence="1" id="KW-0472">Membrane</keyword>